<dbReference type="SUPFAM" id="SSF48452">
    <property type="entry name" value="TPR-like"/>
    <property type="match status" value="1"/>
</dbReference>
<dbReference type="Gene3D" id="2.60.120.380">
    <property type="match status" value="1"/>
</dbReference>
<dbReference type="InterPro" id="IPR007280">
    <property type="entry name" value="Peptidase_C_arc/bac"/>
</dbReference>
<dbReference type="InterPro" id="IPR011990">
    <property type="entry name" value="TPR-like_helical_dom_sf"/>
</dbReference>
<dbReference type="AlphaFoldDB" id="A0A0N8KMN2"/>
<dbReference type="STRING" id="1666911.HLUCCA11_15790"/>
<dbReference type="PATRIC" id="fig|1666911.3.peg.816"/>
<evidence type="ECO:0000313" key="4">
    <source>
        <dbReference type="Proteomes" id="UP000050465"/>
    </source>
</evidence>
<gene>
    <name evidence="3" type="ORF">HLUCCA11_15790</name>
</gene>
<dbReference type="Gene3D" id="1.25.40.10">
    <property type="entry name" value="Tetratricopeptide repeat domain"/>
    <property type="match status" value="1"/>
</dbReference>
<feature type="domain" description="Peptidase C-terminal archaeal/bacterial" evidence="2">
    <location>
        <begin position="48"/>
        <end position="109"/>
    </location>
</feature>
<dbReference type="Proteomes" id="UP000050465">
    <property type="component" value="Unassembled WGS sequence"/>
</dbReference>
<evidence type="ECO:0000313" key="3">
    <source>
        <dbReference type="EMBL" id="KPQ34210.1"/>
    </source>
</evidence>
<reference evidence="3 4" key="1">
    <citation type="submission" date="2015-09" db="EMBL/GenBank/DDBJ databases">
        <title>Identification and resolution of microdiversity through metagenomic sequencing of parallel consortia.</title>
        <authorList>
            <person name="Nelson W.C."/>
            <person name="Romine M.F."/>
            <person name="Lindemann S.R."/>
        </authorList>
    </citation>
    <scope>NUCLEOTIDE SEQUENCE [LARGE SCALE GENOMIC DNA]</scope>
    <source>
        <strain evidence="3">Ana</strain>
    </source>
</reference>
<comment type="caution">
    <text evidence="3">The sequence shown here is derived from an EMBL/GenBank/DDBJ whole genome shotgun (WGS) entry which is preliminary data.</text>
</comment>
<protein>
    <submittedName>
        <fullName evidence="3">Bacterial pre-peptidase C-terminal domain/TPR repeat</fullName>
    </submittedName>
</protein>
<name>A0A0N8KMN2_9CYAN</name>
<proteinExistence type="predicted"/>
<sequence length="280" mass="29344">MNFIKGHSPKTQAIAKGLLAAAVITGVGGVAQAQTLLQQQGTLAPMEDAYMFEGETGQVMTIELKSEEFDTMLMLRGPDGEVITSNDDYGGTLNSTIVIELPESGTYSAVASSFGGDGGSYQIEVRPASEYEQVFSRAYDLSLSEDFDDSIETYNAAIELNDTDPAAYLGRAEARIGKAYREASIVGSIGSDPLPSEAVESVVADFLKAADLLEQAGQSGPAQSLREQAQYFLGEPPATDPMPASPDVAPEDTAPDLIPIPVEPDGGIGDGATPLPEATD</sequence>
<accession>A0A0N8KMN2</accession>
<dbReference type="EMBL" id="LJZR01000022">
    <property type="protein sequence ID" value="KPQ34210.1"/>
    <property type="molecule type" value="Genomic_DNA"/>
</dbReference>
<dbReference type="Pfam" id="PF04151">
    <property type="entry name" value="PPC"/>
    <property type="match status" value="1"/>
</dbReference>
<evidence type="ECO:0000259" key="2">
    <source>
        <dbReference type="Pfam" id="PF04151"/>
    </source>
</evidence>
<evidence type="ECO:0000256" key="1">
    <source>
        <dbReference type="SAM" id="MobiDB-lite"/>
    </source>
</evidence>
<organism evidence="3 4">
    <name type="scientific">Phormidesmis priestleyi Ana</name>
    <dbReference type="NCBI Taxonomy" id="1666911"/>
    <lineage>
        <taxon>Bacteria</taxon>
        <taxon>Bacillati</taxon>
        <taxon>Cyanobacteriota</taxon>
        <taxon>Cyanophyceae</taxon>
        <taxon>Leptolyngbyales</taxon>
        <taxon>Leptolyngbyaceae</taxon>
        <taxon>Phormidesmis</taxon>
    </lineage>
</organism>
<feature type="region of interest" description="Disordered" evidence="1">
    <location>
        <begin position="233"/>
        <end position="280"/>
    </location>
</feature>